<name>A0A8J7ARB2_9CYAN</name>
<reference evidence="3" key="1">
    <citation type="submission" date="2020-10" db="EMBL/GenBank/DDBJ databases">
        <authorList>
            <person name="Castelo-Branco R."/>
            <person name="Eusebio N."/>
            <person name="Adriana R."/>
            <person name="Vieira A."/>
            <person name="Brugerolle De Fraissinette N."/>
            <person name="Rezende De Castro R."/>
            <person name="Schneider M.P."/>
            <person name="Vasconcelos V."/>
            <person name="Leao P.N."/>
        </authorList>
    </citation>
    <scope>NUCLEOTIDE SEQUENCE</scope>
    <source>
        <strain evidence="3">LEGE 07157</strain>
    </source>
</reference>
<dbReference type="NCBIfam" id="TIGR01901">
    <property type="entry name" value="adhes_NPXG"/>
    <property type="match status" value="1"/>
</dbReference>
<dbReference type="RefSeq" id="WP_194027660.1">
    <property type="nucleotide sequence ID" value="NZ_JADEWZ010000002.1"/>
</dbReference>
<accession>A0A8J7ARB2</accession>
<feature type="compositionally biased region" description="Basic and acidic residues" evidence="1">
    <location>
        <begin position="1"/>
        <end position="13"/>
    </location>
</feature>
<keyword evidence="4" id="KW-1185">Reference proteome</keyword>
<organism evidence="3 4">
    <name type="scientific">Lusitaniella coriacea LEGE 07157</name>
    <dbReference type="NCBI Taxonomy" id="945747"/>
    <lineage>
        <taxon>Bacteria</taxon>
        <taxon>Bacillati</taxon>
        <taxon>Cyanobacteriota</taxon>
        <taxon>Cyanophyceae</taxon>
        <taxon>Spirulinales</taxon>
        <taxon>Lusitaniellaceae</taxon>
        <taxon>Lusitaniella</taxon>
    </lineage>
</organism>
<dbReference type="Proteomes" id="UP000654482">
    <property type="component" value="Unassembled WGS sequence"/>
</dbReference>
<dbReference type="Pfam" id="PF05860">
    <property type="entry name" value="TPS"/>
    <property type="match status" value="1"/>
</dbReference>
<sequence length="1063" mass="106575">MTHSTIHDPETRSRLTSLNPPYYSWTPRIPRTSSNRRRRTVGTVVTPSGTTFTITGGTTAGTNLFHSFSDFSIPTGGAAIFNNAPDIQNILSRVTGSSISNIDGLIQANGAANLFLLNPNGIIFGPNATLNIGGSFIGSTANSIPFADGTEFSATNPTTPLLTVSVPLGLQTGTIQTGSTISNQGNLTVGGNLAFLTQAGTPGTFVSKYDPIIYANGDVVFGNYTGAALKVEATGRIQGGNITALFPDTAVPLSDPDYAILSTENAVILRAGVDSVPAPNLPQLGVGGTNFTGGAVAPGTPPGSITVGSINTFNFTGGNGGSIILAATGDIAVSDIVSFAISIFGGSMGNGGAISFSATNGNIATNGDLNAYSLSISGESGNGGQISLSTTNGNLLNNNDFNSFSYSRDGSRSGNGGQLSFTAHNGNIIGADSDLNSFSIASQGIAGSGGVATLDAQNQISGLTLLTASSSTQSGAVNILGQSDLEIADTTILTSKQIAIDVPQIGSIIIPVDGAGKSGDVRVNSAGNLTLTDSSIQSDTKGSDPAGNVTLTSPGWIRLNNSQIASSTLDSGQAGTINFNAGQGISLTNNSQLSALTAGAGNAGDIALNAPTIDVTGNAEISAATQGSGRGGNITLNASSAVNLLRQQGTSPVLSVEASGAGRAGNIEINTPNLTLADKARITATATATATTAEGGGSITLNASEMNLSGIVGVFAETQGQAPAGTLRLNPYANETTLGVNLTPQSQISASTSRSGNGGDLILTASEAITLRGAGKLAVKTTSSGDGGNVRIATGQLNLLEGVELSASSSGSGRAGNLNITAQEVNVAQGARISSNASSSGAAGDIGLDISGRVSLEGEGTGLFATTASGSTGNGGNIRVNAGQLRLENGGQVSASTLGAGNAGSMTFHVREIEASGISSDGRLASGVSAFSQTGAAAGSVNITGERVSLRDGAEFNVSSFGSGDGGDLNVTADDIFLRNGARLRAEVNGGAQGNINLTVANFCSCATVVRLPPMRRAHQRGEILISMRGLWWAFPQKIAILVPTPNRVLGGASRLQPMVFWA</sequence>
<feature type="domain" description="Filamentous haemagglutinin FhaB/tRNA nuclease CdiA-like TPS" evidence="2">
    <location>
        <begin position="36"/>
        <end position="147"/>
    </location>
</feature>
<dbReference type="SMART" id="SM00912">
    <property type="entry name" value="Haemagg_act"/>
    <property type="match status" value="1"/>
</dbReference>
<feature type="region of interest" description="Disordered" evidence="1">
    <location>
        <begin position="1"/>
        <end position="20"/>
    </location>
</feature>
<dbReference type="InterPro" id="IPR011050">
    <property type="entry name" value="Pectin_lyase_fold/virulence"/>
</dbReference>
<evidence type="ECO:0000256" key="1">
    <source>
        <dbReference type="SAM" id="MobiDB-lite"/>
    </source>
</evidence>
<dbReference type="InterPro" id="IPR008638">
    <property type="entry name" value="FhaB/CdiA-like_TPS"/>
</dbReference>
<dbReference type="EMBL" id="JADEWZ010000002">
    <property type="protein sequence ID" value="MBE9114566.1"/>
    <property type="molecule type" value="Genomic_DNA"/>
</dbReference>
<dbReference type="InterPro" id="IPR012334">
    <property type="entry name" value="Pectin_lyas_fold"/>
</dbReference>
<dbReference type="AlphaFoldDB" id="A0A8J7ARB2"/>
<evidence type="ECO:0000259" key="2">
    <source>
        <dbReference type="SMART" id="SM00912"/>
    </source>
</evidence>
<feature type="region of interest" description="Disordered" evidence="1">
    <location>
        <begin position="532"/>
        <end position="552"/>
    </location>
</feature>
<protein>
    <submittedName>
        <fullName evidence="3">Filamentous hemagglutinin N-terminal domain-containing protein</fullName>
    </submittedName>
</protein>
<dbReference type="SUPFAM" id="SSF51126">
    <property type="entry name" value="Pectin lyase-like"/>
    <property type="match status" value="4"/>
</dbReference>
<evidence type="ECO:0000313" key="4">
    <source>
        <dbReference type="Proteomes" id="UP000654482"/>
    </source>
</evidence>
<dbReference type="Gene3D" id="2.160.20.10">
    <property type="entry name" value="Single-stranded right-handed beta-helix, Pectin lyase-like"/>
    <property type="match status" value="3"/>
</dbReference>
<gene>
    <name evidence="3" type="ORF">IQ249_01530</name>
</gene>
<comment type="caution">
    <text evidence="3">The sequence shown here is derived from an EMBL/GenBank/DDBJ whole genome shotgun (WGS) entry which is preliminary data.</text>
</comment>
<evidence type="ECO:0000313" key="3">
    <source>
        <dbReference type="EMBL" id="MBE9114566.1"/>
    </source>
</evidence>
<proteinExistence type="predicted"/>